<organism evidence="1 2">
    <name type="scientific">Kribbella alba</name>
    <dbReference type="NCBI Taxonomy" id="190197"/>
    <lineage>
        <taxon>Bacteria</taxon>
        <taxon>Bacillati</taxon>
        <taxon>Actinomycetota</taxon>
        <taxon>Actinomycetes</taxon>
        <taxon>Propionibacteriales</taxon>
        <taxon>Kribbellaceae</taxon>
        <taxon>Kribbella</taxon>
    </lineage>
</organism>
<proteinExistence type="predicted"/>
<dbReference type="Proteomes" id="UP001501319">
    <property type="component" value="Unassembled WGS sequence"/>
</dbReference>
<keyword evidence="2" id="KW-1185">Reference proteome</keyword>
<evidence type="ECO:0000313" key="1">
    <source>
        <dbReference type="EMBL" id="GAA1641545.1"/>
    </source>
</evidence>
<reference evidence="1 2" key="1">
    <citation type="journal article" date="2019" name="Int. J. Syst. Evol. Microbiol.">
        <title>The Global Catalogue of Microorganisms (GCM) 10K type strain sequencing project: providing services to taxonomists for standard genome sequencing and annotation.</title>
        <authorList>
            <consortium name="The Broad Institute Genomics Platform"/>
            <consortium name="The Broad Institute Genome Sequencing Center for Infectious Disease"/>
            <person name="Wu L."/>
            <person name="Ma J."/>
        </authorList>
    </citation>
    <scope>NUCLEOTIDE SEQUENCE [LARGE SCALE GENOMIC DNA]</scope>
    <source>
        <strain evidence="1 2">JCM 14306</strain>
    </source>
</reference>
<evidence type="ECO:0000313" key="2">
    <source>
        <dbReference type="Proteomes" id="UP001501319"/>
    </source>
</evidence>
<gene>
    <name evidence="1" type="ORF">GCM10009744_34340</name>
</gene>
<protein>
    <submittedName>
        <fullName evidence="1">Uncharacterized protein</fullName>
    </submittedName>
</protein>
<sequence length="71" mass="7452">MIGTLRVVMALIVPQDKENGPPLRAESDGPSYCGVLRAVLRLVRRAPADAGVETGAHRVFRPGRAPDGCGG</sequence>
<dbReference type="EMBL" id="BAAANE010000006">
    <property type="protein sequence ID" value="GAA1641545.1"/>
    <property type="molecule type" value="Genomic_DNA"/>
</dbReference>
<comment type="caution">
    <text evidence="1">The sequence shown here is derived from an EMBL/GenBank/DDBJ whole genome shotgun (WGS) entry which is preliminary data.</text>
</comment>
<name>A0ABN2FD67_9ACTN</name>
<accession>A0ABN2FD67</accession>